<dbReference type="Pfam" id="PF00089">
    <property type="entry name" value="Trypsin"/>
    <property type="match status" value="1"/>
</dbReference>
<dbReference type="PROSITE" id="PS00134">
    <property type="entry name" value="TRYPSIN_HIS"/>
    <property type="match status" value="1"/>
</dbReference>
<accession>A0AAV1G638</accession>
<evidence type="ECO:0000256" key="1">
    <source>
        <dbReference type="ARBA" id="ARBA00023157"/>
    </source>
</evidence>
<keyword evidence="2" id="KW-0732">Signal</keyword>
<dbReference type="EMBL" id="OY660875">
    <property type="protein sequence ID" value="CAJ1068922.1"/>
    <property type="molecule type" value="Genomic_DNA"/>
</dbReference>
<proteinExistence type="predicted"/>
<dbReference type="Proteomes" id="UP001178508">
    <property type="component" value="Chromosome 12"/>
</dbReference>
<keyword evidence="5" id="KW-1185">Reference proteome</keyword>
<evidence type="ECO:0000313" key="4">
    <source>
        <dbReference type="EMBL" id="CAJ1068922.1"/>
    </source>
</evidence>
<reference evidence="4" key="1">
    <citation type="submission" date="2023-08" db="EMBL/GenBank/DDBJ databases">
        <authorList>
            <person name="Alioto T."/>
            <person name="Alioto T."/>
            <person name="Gomez Garrido J."/>
        </authorList>
    </citation>
    <scope>NUCLEOTIDE SEQUENCE</scope>
</reference>
<dbReference type="GO" id="GO:0004252">
    <property type="term" value="F:serine-type endopeptidase activity"/>
    <property type="evidence" value="ECO:0007669"/>
    <property type="project" value="InterPro"/>
</dbReference>
<evidence type="ECO:0000313" key="5">
    <source>
        <dbReference type="Proteomes" id="UP001178508"/>
    </source>
</evidence>
<keyword evidence="1" id="KW-1015">Disulfide bond</keyword>
<name>A0AAV1G638_XYRNO</name>
<evidence type="ECO:0000256" key="2">
    <source>
        <dbReference type="SAM" id="SignalP"/>
    </source>
</evidence>
<protein>
    <submittedName>
        <fullName evidence="4">Submandibular glandular kallikrein-9-like</fullName>
    </submittedName>
</protein>
<dbReference type="InterPro" id="IPR001314">
    <property type="entry name" value="Peptidase_S1A"/>
</dbReference>
<evidence type="ECO:0000259" key="3">
    <source>
        <dbReference type="PROSITE" id="PS50240"/>
    </source>
</evidence>
<dbReference type="PROSITE" id="PS50240">
    <property type="entry name" value="TRYPSIN_DOM"/>
    <property type="match status" value="1"/>
</dbReference>
<feature type="signal peptide" evidence="2">
    <location>
        <begin position="1"/>
        <end position="20"/>
    </location>
</feature>
<dbReference type="InterPro" id="IPR018114">
    <property type="entry name" value="TRYPSIN_HIS"/>
</dbReference>
<dbReference type="InterPro" id="IPR009003">
    <property type="entry name" value="Peptidase_S1_PA"/>
</dbReference>
<dbReference type="InterPro" id="IPR043504">
    <property type="entry name" value="Peptidase_S1_PA_chymotrypsin"/>
</dbReference>
<dbReference type="AlphaFoldDB" id="A0AAV1G638"/>
<feature type="chain" id="PRO_5044010190" evidence="2">
    <location>
        <begin position="21"/>
        <end position="254"/>
    </location>
</feature>
<dbReference type="PRINTS" id="PR00722">
    <property type="entry name" value="CHYMOTRYPSIN"/>
</dbReference>
<dbReference type="PANTHER" id="PTHR24271:SF96">
    <property type="entry name" value="GRANZYME A-RELATED"/>
    <property type="match status" value="1"/>
</dbReference>
<dbReference type="SMART" id="SM00020">
    <property type="entry name" value="Tryp_SPc"/>
    <property type="match status" value="1"/>
</dbReference>
<dbReference type="CDD" id="cd00190">
    <property type="entry name" value="Tryp_SPc"/>
    <property type="match status" value="1"/>
</dbReference>
<dbReference type="SUPFAM" id="SSF50494">
    <property type="entry name" value="Trypsin-like serine proteases"/>
    <property type="match status" value="1"/>
</dbReference>
<organism evidence="4 5">
    <name type="scientific">Xyrichtys novacula</name>
    <name type="common">Pearly razorfish</name>
    <name type="synonym">Hemipteronotus novacula</name>
    <dbReference type="NCBI Taxonomy" id="13765"/>
    <lineage>
        <taxon>Eukaryota</taxon>
        <taxon>Metazoa</taxon>
        <taxon>Chordata</taxon>
        <taxon>Craniata</taxon>
        <taxon>Vertebrata</taxon>
        <taxon>Euteleostomi</taxon>
        <taxon>Actinopterygii</taxon>
        <taxon>Neopterygii</taxon>
        <taxon>Teleostei</taxon>
        <taxon>Neoteleostei</taxon>
        <taxon>Acanthomorphata</taxon>
        <taxon>Eupercaria</taxon>
        <taxon>Labriformes</taxon>
        <taxon>Labridae</taxon>
        <taxon>Xyrichtys</taxon>
    </lineage>
</organism>
<feature type="domain" description="Peptidase S1" evidence="3">
    <location>
        <begin position="26"/>
        <end position="251"/>
    </location>
</feature>
<dbReference type="Gene3D" id="2.40.10.10">
    <property type="entry name" value="Trypsin-like serine proteases"/>
    <property type="match status" value="2"/>
</dbReference>
<dbReference type="PANTHER" id="PTHR24271">
    <property type="entry name" value="KALLIKREIN-RELATED"/>
    <property type="match status" value="1"/>
</dbReference>
<gene>
    <name evidence="4" type="ORF">XNOV1_A029198</name>
</gene>
<dbReference type="InterPro" id="IPR001254">
    <property type="entry name" value="Trypsin_dom"/>
</dbReference>
<dbReference type="GO" id="GO:0006508">
    <property type="term" value="P:proteolysis"/>
    <property type="evidence" value="ECO:0007669"/>
    <property type="project" value="InterPro"/>
</dbReference>
<sequence length="254" mass="28423">MTTIKLCFVFILVFADVALGTIEKRILKGEKCKKLRQYHVKIKSVQKKTTCGGSLIKPHWVLTAAHCGEQSLEVTLGANYDASFFSKEFFKSDKQTIEVKQQFPYKDEEGNPHDIMLIKLTKEASEKLPKAVLPPVECTRPQENTQVQVGGWGSTDPSKNKPAKKLMCANTVMAACGEKDKPDSKYHSDETLTMCAFKEGVKSCYGDSGSAVEYEGMLYGIIVSNPVDKCANPIVMQDICFYRKWIDQTIKDND</sequence>